<keyword evidence="2" id="KW-1185">Reference proteome</keyword>
<reference evidence="1 2" key="1">
    <citation type="journal article" date="2015" name="Proc. Natl. Acad. Sci. U.S.A.">
        <title>The resurrection genome of Boea hygrometrica: A blueprint for survival of dehydration.</title>
        <authorList>
            <person name="Xiao L."/>
            <person name="Yang G."/>
            <person name="Zhang L."/>
            <person name="Yang X."/>
            <person name="Zhao S."/>
            <person name="Ji Z."/>
            <person name="Zhou Q."/>
            <person name="Hu M."/>
            <person name="Wang Y."/>
            <person name="Chen M."/>
            <person name="Xu Y."/>
            <person name="Jin H."/>
            <person name="Xiao X."/>
            <person name="Hu G."/>
            <person name="Bao F."/>
            <person name="Hu Y."/>
            <person name="Wan P."/>
            <person name="Li L."/>
            <person name="Deng X."/>
            <person name="Kuang T."/>
            <person name="Xiang C."/>
            <person name="Zhu J.K."/>
            <person name="Oliver M.J."/>
            <person name="He Y."/>
        </authorList>
    </citation>
    <scope>NUCLEOTIDE SEQUENCE [LARGE SCALE GENOMIC DNA]</scope>
    <source>
        <strain evidence="2">cv. XS01</strain>
    </source>
</reference>
<sequence length="142" mass="16078">MKILMYRKRLMTLEHQKQPHKNSKLRNLSSDLLGNLVSALLGNLLSFPARESVILTCSGICYPYQLARPARHHKPTLVGTKPDQLSTLSPTSSGTLTVDSNTGLELIMTIQLNLINWLRNEYTQTEVFLKKHKFAPRVPIIL</sequence>
<dbReference type="AlphaFoldDB" id="A0A2Z7BXN2"/>
<dbReference type="EMBL" id="KV001275">
    <property type="protein sequence ID" value="KZV39331.1"/>
    <property type="molecule type" value="Genomic_DNA"/>
</dbReference>
<proteinExistence type="predicted"/>
<dbReference type="Proteomes" id="UP000250235">
    <property type="component" value="Unassembled WGS sequence"/>
</dbReference>
<gene>
    <name evidence="1" type="ORF">F511_23468</name>
</gene>
<evidence type="ECO:0000313" key="2">
    <source>
        <dbReference type="Proteomes" id="UP000250235"/>
    </source>
</evidence>
<name>A0A2Z7BXN2_9LAMI</name>
<protein>
    <submittedName>
        <fullName evidence="1">Uncharacterized protein</fullName>
    </submittedName>
</protein>
<accession>A0A2Z7BXN2</accession>
<evidence type="ECO:0000313" key="1">
    <source>
        <dbReference type="EMBL" id="KZV39331.1"/>
    </source>
</evidence>
<organism evidence="1 2">
    <name type="scientific">Dorcoceras hygrometricum</name>
    <dbReference type="NCBI Taxonomy" id="472368"/>
    <lineage>
        <taxon>Eukaryota</taxon>
        <taxon>Viridiplantae</taxon>
        <taxon>Streptophyta</taxon>
        <taxon>Embryophyta</taxon>
        <taxon>Tracheophyta</taxon>
        <taxon>Spermatophyta</taxon>
        <taxon>Magnoliopsida</taxon>
        <taxon>eudicotyledons</taxon>
        <taxon>Gunneridae</taxon>
        <taxon>Pentapetalae</taxon>
        <taxon>asterids</taxon>
        <taxon>lamiids</taxon>
        <taxon>Lamiales</taxon>
        <taxon>Gesneriaceae</taxon>
        <taxon>Didymocarpoideae</taxon>
        <taxon>Trichosporeae</taxon>
        <taxon>Loxocarpinae</taxon>
        <taxon>Dorcoceras</taxon>
    </lineage>
</organism>